<sequence length="639" mass="73047">MAQLAIRESVVNVSLDRSLAYNILIKNHTTQEEVNAPEPLVGGIIDLVARDWGCDDPVQSVTREEKEFVEIPIILDELEYSLKLDTSTDIMTETARVCIETKVDMSECAALFRLVHDQTKHFQANVTHDDEHEDDSEYYASSDITRRLFLDSPVDTQLYPQSDRIYVEPKWEQSGHGLEEGSYSEEVCLYFEYAPTPVRCVAVPLEDTLYITSNAVQEGYHLLYLTDKSGEKMLAATMFQVVLPKVELLDIYTSKAEGGENDNEILVANIRTTLFDPFDPAYYVCVMIDNSFECLDPEWIVVDTRELQHGTQTESFHQSVTFRAPLDHATLEADILHEVSLVLLTKNNKALALSDTVKFNAAPTVNRETSRLHVLDTRVHTPQRPQICPEELLTVGKLRWLCELWRHEWGIYSQNGEDGILREIFSRVGVKHKAYVEFGSENGNECNTRYLRESAGWRGLLMDSRHEDESIGLYREFITRENLMPLLADKYKVLVPHDLDLLSIDVDFNDYWLLNAMDLTRVRPRVIIVEVNSHIPASEARTVEYDSSIDGSGGWDNFSSYFGGSVAAFHHWGTQNGYSLVYCESHGVNCFLVRNDVLSEDVNVSTVLGPEQLQNPPNFFGRGWFYPNTWQPHHKWVWL</sequence>
<evidence type="ECO:0000313" key="1">
    <source>
        <dbReference type="EMBL" id="KAG2522203.1"/>
    </source>
</evidence>
<dbReference type="EMBL" id="JPWU03000170">
    <property type="protein sequence ID" value="KAG2523895.1"/>
    <property type="molecule type" value="Genomic_DNA"/>
</dbReference>
<dbReference type="Proteomes" id="UP000785171">
    <property type="component" value="Unassembled WGS sequence"/>
</dbReference>
<protein>
    <submittedName>
        <fullName evidence="1">Uncharacterized protein</fullName>
    </submittedName>
</protein>
<reference evidence="1" key="2">
    <citation type="submission" date="2020-06" db="EMBL/GenBank/DDBJ databases">
        <authorList>
            <person name="Studholme D.J."/>
        </authorList>
    </citation>
    <scope>NUCLEOTIDE SEQUENCE</scope>
    <source>
        <strain evidence="1">NZFS 2646</strain>
        <strain evidence="2">NZFS 3630</strain>
    </source>
</reference>
<gene>
    <name evidence="1" type="ORF">JM16_003966</name>
    <name evidence="2" type="ORF">JM18_003524</name>
</gene>
<organism evidence="1 3">
    <name type="scientific">Phytophthora kernoviae</name>
    <dbReference type="NCBI Taxonomy" id="325452"/>
    <lineage>
        <taxon>Eukaryota</taxon>
        <taxon>Sar</taxon>
        <taxon>Stramenopiles</taxon>
        <taxon>Oomycota</taxon>
        <taxon>Peronosporomycetes</taxon>
        <taxon>Peronosporales</taxon>
        <taxon>Peronosporaceae</taxon>
        <taxon>Phytophthora</taxon>
    </lineage>
</organism>
<evidence type="ECO:0000313" key="2">
    <source>
        <dbReference type="EMBL" id="KAG2523895.1"/>
    </source>
</evidence>
<dbReference type="AlphaFoldDB" id="A0A8T0LXD4"/>
<reference evidence="1" key="1">
    <citation type="journal article" date="2015" name="Genom Data">
        <title>Genome sequences of six Phytophthora species associated with forests in New Zealand.</title>
        <authorList>
            <person name="Studholme D.J."/>
            <person name="McDougal R.L."/>
            <person name="Sambles C."/>
            <person name="Hansen E."/>
            <person name="Hardy G."/>
            <person name="Grant M."/>
            <person name="Ganley R.J."/>
            <person name="Williams N.M."/>
        </authorList>
    </citation>
    <scope>NUCLEOTIDE SEQUENCE</scope>
    <source>
        <strain evidence="1">NZFS 2646</strain>
        <strain evidence="2">NZFS 3630</strain>
    </source>
</reference>
<evidence type="ECO:0000313" key="3">
    <source>
        <dbReference type="Proteomes" id="UP000785171"/>
    </source>
</evidence>
<name>A0A8T0LXD4_9STRA</name>
<comment type="caution">
    <text evidence="1">The sequence shown here is derived from an EMBL/GenBank/DDBJ whole genome shotgun (WGS) entry which is preliminary data.</text>
</comment>
<dbReference type="Proteomes" id="UP000792063">
    <property type="component" value="Unassembled WGS sequence"/>
</dbReference>
<dbReference type="EMBL" id="JPWV03000172">
    <property type="protein sequence ID" value="KAG2522203.1"/>
    <property type="molecule type" value="Genomic_DNA"/>
</dbReference>
<accession>A0A8T0LXD4</accession>
<proteinExistence type="predicted"/>